<comment type="caution">
    <text evidence="2">The sequence shown here is derived from an EMBL/GenBank/DDBJ whole genome shotgun (WGS) entry which is preliminary data.</text>
</comment>
<reference evidence="2 3" key="1">
    <citation type="submission" date="2017-09" db="EMBL/GenBank/DDBJ databases">
        <title>Depth-based differentiation of microbial function through sediment-hosted aquifers and enrichment of novel symbionts in the deep terrestrial subsurface.</title>
        <authorList>
            <person name="Probst A.J."/>
            <person name="Ladd B."/>
            <person name="Jarett J.K."/>
            <person name="Geller-Mcgrath D.E."/>
            <person name="Sieber C.M."/>
            <person name="Emerson J.B."/>
            <person name="Anantharaman K."/>
            <person name="Thomas B.C."/>
            <person name="Malmstrom R."/>
            <person name="Stieglmeier M."/>
            <person name="Klingl A."/>
            <person name="Woyke T."/>
            <person name="Ryan C.M."/>
            <person name="Banfield J.F."/>
        </authorList>
    </citation>
    <scope>NUCLEOTIDE SEQUENCE [LARGE SCALE GENOMIC DNA]</scope>
    <source>
        <strain evidence="2">CG23_combo_of_CG06-09_8_20_14_all_34_8</strain>
    </source>
</reference>
<proteinExistence type="predicted"/>
<feature type="transmembrane region" description="Helical" evidence="1">
    <location>
        <begin position="345"/>
        <end position="365"/>
    </location>
</feature>
<dbReference type="Proteomes" id="UP000229459">
    <property type="component" value="Unassembled WGS sequence"/>
</dbReference>
<keyword evidence="1" id="KW-0472">Membrane</keyword>
<protein>
    <recommendedName>
        <fullName evidence="4">Membrane protein 6-pyruvoyl-tetrahydropterin synthase-related domain-containing protein</fullName>
    </recommendedName>
</protein>
<organism evidence="2 3">
    <name type="scientific">Candidatus Beckwithbacteria bacterium CG23_combo_of_CG06-09_8_20_14_all_34_8</name>
    <dbReference type="NCBI Taxonomy" id="1974497"/>
    <lineage>
        <taxon>Bacteria</taxon>
        <taxon>Candidatus Beckwithiibacteriota</taxon>
    </lineage>
</organism>
<feature type="transmembrane region" description="Helical" evidence="1">
    <location>
        <begin position="271"/>
        <end position="291"/>
    </location>
</feature>
<gene>
    <name evidence="2" type="ORF">COX08_04230</name>
</gene>
<evidence type="ECO:0000256" key="1">
    <source>
        <dbReference type="SAM" id="Phobius"/>
    </source>
</evidence>
<dbReference type="EMBL" id="PCSR01000100">
    <property type="protein sequence ID" value="PIP52843.1"/>
    <property type="molecule type" value="Genomic_DNA"/>
</dbReference>
<keyword evidence="1" id="KW-1133">Transmembrane helix</keyword>
<evidence type="ECO:0000313" key="2">
    <source>
        <dbReference type="EMBL" id="PIP52843.1"/>
    </source>
</evidence>
<accession>A0A2H0B586</accession>
<feature type="transmembrane region" description="Helical" evidence="1">
    <location>
        <begin position="377"/>
        <end position="395"/>
    </location>
</feature>
<feature type="transmembrane region" description="Helical" evidence="1">
    <location>
        <begin position="1047"/>
        <end position="1065"/>
    </location>
</feature>
<feature type="transmembrane region" description="Helical" evidence="1">
    <location>
        <begin position="76"/>
        <end position="96"/>
    </location>
</feature>
<feature type="transmembrane region" description="Helical" evidence="1">
    <location>
        <begin position="20"/>
        <end position="42"/>
    </location>
</feature>
<sequence>MWQESFGLGNLGGMGHAAELIRQIIILPFVLILPNSLIRYLWQFGTLLLGGLGARRIISYLKLDSSIEERSSNCNIGATFGAIFYLLNIGTLQVFYLPQEPFTAFFGFLPWLLYYDLKVMRDTRKPWLRLIVLHLLATTIAFVQTLFLVYMVILVIFTLLHIYKSFITKDKIRTQFNNSFTTSIKLWLLIIIVNLFWLLPVVYFTITNSQITVNSKINQIATQETNLRNQAFGTLGNIATLRGYWFDYTDFNKYGDLIYLLDYWQHYLNQIPLIGIQILFILFFLLGLILLVRSNNYWKEAIIVFLMINTFMLLGNQSVFGFITDLMQKNVPLFSQIFRSPFTKWIIPLSLIYSIFLGWGINWVYKKVSSFSSKLGKIIPTSFIILIIIYAWPTFNGHFFYQALKQNIPTDYFELFKFFDKVDSSTRIATLPQHYYWGWEWYKWPQSIGNGYRGSGFLWYGLKQPVLDRAFDVWSSENEQYYWELSRALNTQDTELLTNVLNKYDVDWILLDRYLVNRSSDNPFEFEKIDKWLLGTPNIVKEKTIGGLIIYTVNKNSYKQQFISGLHNVPVTDNKFIHSWEDRAYNNLGDYKYNQQKNPQYIYPFPSLFTNKLQSNIEFGIKNDVDTISLISNHKLSDVENYNLESDNIVDSEAAIPAKISWKLVGKDKLKLDILYLLPKIYFGYSIYEATPSSSIELSLAKCQSTQSNCTLTLNYRYNYFALQASSKPQIVLLSTKLPNVFGIYSGSGVELWDEKSINLRDIKNQFVYKSESTTNYLDKFDINIPKVDLNGYNQNILEISEYKNQPTINCRPYMQGTYSREIVQSGILYSAQHATSCDNYFLNDLEHNQSYIINITSANPTGMAQRFGLQIPSAGRSELDTFLSFDKDYYDNWIIVPQTSKFNKGYGLFFETISFGKEINNDILSSIKLWPFPYNFIKSIFLINKYIPDKVATNVNTLQVSKKGLWLYRIKVENLQQNISLTQQTKVNDLTLKLSQAYHSGWIGLAKTHNGWRLLPHVKINNWANGWEIGNLNGNNTIYLIFWPQILEYIGLAMLGITILTMFLKHKKH</sequence>
<feature type="transmembrane region" description="Helical" evidence="1">
    <location>
        <begin position="149"/>
        <end position="166"/>
    </location>
</feature>
<keyword evidence="1" id="KW-0812">Transmembrane</keyword>
<dbReference type="AlphaFoldDB" id="A0A2H0B586"/>
<feature type="transmembrane region" description="Helical" evidence="1">
    <location>
        <begin position="303"/>
        <end position="323"/>
    </location>
</feature>
<evidence type="ECO:0008006" key="4">
    <source>
        <dbReference type="Google" id="ProtNLM"/>
    </source>
</evidence>
<evidence type="ECO:0000313" key="3">
    <source>
        <dbReference type="Proteomes" id="UP000229459"/>
    </source>
</evidence>
<name>A0A2H0B586_9BACT</name>
<feature type="transmembrane region" description="Helical" evidence="1">
    <location>
        <begin position="186"/>
        <end position="206"/>
    </location>
</feature>